<proteinExistence type="predicted"/>
<accession>A0A5B7J8Q0</accession>
<dbReference type="Proteomes" id="UP000324222">
    <property type="component" value="Unassembled WGS sequence"/>
</dbReference>
<sequence length="94" mass="10414">MHPFLTLTTYPTLTIHPLPTSHLSLTTHLTLTAQPSLQLNLLTDAHPRPHLFRHSLPPPLWAGFPLSRCVGQFCPGEGYILPVDAFLLIPSLCL</sequence>
<keyword evidence="2" id="KW-1185">Reference proteome</keyword>
<comment type="caution">
    <text evidence="1">The sequence shown here is derived from an EMBL/GenBank/DDBJ whole genome shotgun (WGS) entry which is preliminary data.</text>
</comment>
<dbReference type="AlphaFoldDB" id="A0A5B7J8Q0"/>
<organism evidence="1 2">
    <name type="scientific">Portunus trituberculatus</name>
    <name type="common">Swimming crab</name>
    <name type="synonym">Neptunus trituberculatus</name>
    <dbReference type="NCBI Taxonomy" id="210409"/>
    <lineage>
        <taxon>Eukaryota</taxon>
        <taxon>Metazoa</taxon>
        <taxon>Ecdysozoa</taxon>
        <taxon>Arthropoda</taxon>
        <taxon>Crustacea</taxon>
        <taxon>Multicrustacea</taxon>
        <taxon>Malacostraca</taxon>
        <taxon>Eumalacostraca</taxon>
        <taxon>Eucarida</taxon>
        <taxon>Decapoda</taxon>
        <taxon>Pleocyemata</taxon>
        <taxon>Brachyura</taxon>
        <taxon>Eubrachyura</taxon>
        <taxon>Portunoidea</taxon>
        <taxon>Portunidae</taxon>
        <taxon>Portuninae</taxon>
        <taxon>Portunus</taxon>
    </lineage>
</organism>
<gene>
    <name evidence="1" type="ORF">E2C01_083695</name>
</gene>
<reference evidence="1 2" key="1">
    <citation type="submission" date="2019-05" db="EMBL/GenBank/DDBJ databases">
        <title>Another draft genome of Portunus trituberculatus and its Hox gene families provides insights of decapod evolution.</title>
        <authorList>
            <person name="Jeong J.-H."/>
            <person name="Song I."/>
            <person name="Kim S."/>
            <person name="Choi T."/>
            <person name="Kim D."/>
            <person name="Ryu S."/>
            <person name="Kim W."/>
        </authorList>
    </citation>
    <scope>NUCLEOTIDE SEQUENCE [LARGE SCALE GENOMIC DNA]</scope>
    <source>
        <tissue evidence="1">Muscle</tissue>
    </source>
</reference>
<evidence type="ECO:0000313" key="2">
    <source>
        <dbReference type="Proteomes" id="UP000324222"/>
    </source>
</evidence>
<dbReference type="EMBL" id="VSRR010078922">
    <property type="protein sequence ID" value="MPC88774.1"/>
    <property type="molecule type" value="Genomic_DNA"/>
</dbReference>
<name>A0A5B7J8Q0_PORTR</name>
<evidence type="ECO:0000313" key="1">
    <source>
        <dbReference type="EMBL" id="MPC88774.1"/>
    </source>
</evidence>
<protein>
    <submittedName>
        <fullName evidence="1">Uncharacterized protein</fullName>
    </submittedName>
</protein>